<dbReference type="CDD" id="cd01700">
    <property type="entry name" value="PolY_Pol_V_umuC"/>
    <property type="match status" value="1"/>
</dbReference>
<name>A0A0F4LVZ4_9LACO</name>
<dbReference type="STRING" id="1218492.JG30_07600"/>
<dbReference type="InterPro" id="IPR050116">
    <property type="entry name" value="DNA_polymerase-Y"/>
</dbReference>
<dbReference type="GO" id="GO:0003887">
    <property type="term" value="F:DNA-directed DNA polymerase activity"/>
    <property type="evidence" value="ECO:0007669"/>
    <property type="project" value="UniProtKB-KW"/>
</dbReference>
<evidence type="ECO:0000313" key="7">
    <source>
        <dbReference type="EMBL" id="KJY61711.1"/>
    </source>
</evidence>
<dbReference type="InterPro" id="IPR043502">
    <property type="entry name" value="DNA/RNA_pol_sf"/>
</dbReference>
<dbReference type="HOGENOM" id="CLU_012348_5_0_9"/>
<protein>
    <submittedName>
        <fullName evidence="7">DNA-repair protein (SOS response UmuC-like protein)</fullName>
    </submittedName>
</protein>
<dbReference type="PANTHER" id="PTHR11076:SF35">
    <property type="entry name" value="DNA REPAIR PROTEIN HOMOLOG YOBH"/>
    <property type="match status" value="1"/>
</dbReference>
<evidence type="ECO:0000256" key="3">
    <source>
        <dbReference type="ARBA" id="ARBA00022695"/>
    </source>
</evidence>
<dbReference type="InterPro" id="IPR017961">
    <property type="entry name" value="DNA_pol_Y-fam_little_finger"/>
</dbReference>
<dbReference type="SUPFAM" id="SSF100879">
    <property type="entry name" value="Lesion bypass DNA polymerase (Y-family), little finger domain"/>
    <property type="match status" value="1"/>
</dbReference>
<feature type="domain" description="UmuC" evidence="6">
    <location>
        <begin position="14"/>
        <end position="205"/>
    </location>
</feature>
<keyword evidence="5" id="KW-0808">Transferase</keyword>
<organism evidence="7 8">
    <name type="scientific">Bombilactobacillus mellifer</name>
    <dbReference type="NCBI Taxonomy" id="1218492"/>
    <lineage>
        <taxon>Bacteria</taxon>
        <taxon>Bacillati</taxon>
        <taxon>Bacillota</taxon>
        <taxon>Bacilli</taxon>
        <taxon>Lactobacillales</taxon>
        <taxon>Lactobacillaceae</taxon>
        <taxon>Bombilactobacillus</taxon>
    </lineage>
</organism>
<comment type="similarity">
    <text evidence="1">Belongs to the DNA polymerase type-Y family.</text>
</comment>
<dbReference type="Gene3D" id="3.40.1170.60">
    <property type="match status" value="1"/>
</dbReference>
<dbReference type="GO" id="GO:0006281">
    <property type="term" value="P:DNA repair"/>
    <property type="evidence" value="ECO:0007669"/>
    <property type="project" value="InterPro"/>
</dbReference>
<keyword evidence="2" id="KW-0515">Mutator protein</keyword>
<evidence type="ECO:0000313" key="8">
    <source>
        <dbReference type="Proteomes" id="UP000033558"/>
    </source>
</evidence>
<dbReference type="Gene3D" id="3.30.70.270">
    <property type="match status" value="1"/>
</dbReference>
<dbReference type="OrthoDB" id="9808813at2"/>
<dbReference type="SUPFAM" id="SSF56672">
    <property type="entry name" value="DNA/RNA polymerases"/>
    <property type="match status" value="1"/>
</dbReference>
<evidence type="ECO:0000256" key="4">
    <source>
        <dbReference type="ARBA" id="ARBA00022705"/>
    </source>
</evidence>
<dbReference type="Gene3D" id="1.10.150.20">
    <property type="entry name" value="5' to 3' exonuclease, C-terminal subdomain"/>
    <property type="match status" value="1"/>
</dbReference>
<dbReference type="Gene3D" id="3.30.1490.100">
    <property type="entry name" value="DNA polymerase, Y-family, little finger domain"/>
    <property type="match status" value="1"/>
</dbReference>
<keyword evidence="8" id="KW-1185">Reference proteome</keyword>
<dbReference type="PROSITE" id="PS50173">
    <property type="entry name" value="UMUC"/>
    <property type="match status" value="1"/>
</dbReference>
<evidence type="ECO:0000259" key="6">
    <source>
        <dbReference type="PROSITE" id="PS50173"/>
    </source>
</evidence>
<dbReference type="GO" id="GO:0005829">
    <property type="term" value="C:cytosol"/>
    <property type="evidence" value="ECO:0007669"/>
    <property type="project" value="TreeGrafter"/>
</dbReference>
<dbReference type="InterPro" id="IPR001126">
    <property type="entry name" value="UmuC"/>
</dbReference>
<dbReference type="Pfam" id="PF00817">
    <property type="entry name" value="IMS"/>
    <property type="match status" value="1"/>
</dbReference>
<gene>
    <name evidence="7" type="ORF">JG30_07600</name>
</gene>
<dbReference type="Pfam" id="PF11799">
    <property type="entry name" value="IMS_C"/>
    <property type="match status" value="1"/>
</dbReference>
<dbReference type="GO" id="GO:0003684">
    <property type="term" value="F:damaged DNA binding"/>
    <property type="evidence" value="ECO:0007669"/>
    <property type="project" value="InterPro"/>
</dbReference>
<dbReference type="PATRIC" id="fig|1218492.5.peg.898"/>
<dbReference type="PANTHER" id="PTHR11076">
    <property type="entry name" value="DNA REPAIR POLYMERASE UMUC / TRANSFERASE FAMILY MEMBER"/>
    <property type="match status" value="1"/>
</dbReference>
<dbReference type="InterPro" id="IPR043128">
    <property type="entry name" value="Rev_trsase/Diguanyl_cyclase"/>
</dbReference>
<dbReference type="InterPro" id="IPR024728">
    <property type="entry name" value="PolY_HhH_motif"/>
</dbReference>
<comment type="caution">
    <text evidence="7">The sequence shown here is derived from an EMBL/GenBank/DDBJ whole genome shotgun (WGS) entry which is preliminary data.</text>
</comment>
<reference evidence="7 8" key="1">
    <citation type="submission" date="2015-01" db="EMBL/GenBank/DDBJ databases">
        <title>Comparative genomics of the lactic acid bacteria isolated from the honey bee gut.</title>
        <authorList>
            <person name="Ellegaard K.M."/>
            <person name="Tamarit D."/>
            <person name="Javelind E."/>
            <person name="Olofsson T."/>
            <person name="Andersson S.G."/>
            <person name="Vasquez A."/>
        </authorList>
    </citation>
    <scope>NUCLEOTIDE SEQUENCE [LARGE SCALE GENOMIC DNA]</scope>
    <source>
        <strain evidence="7 8">Bin4</strain>
    </source>
</reference>
<dbReference type="InterPro" id="IPR036775">
    <property type="entry name" value="DNA_pol_Y-fam_lit_finger_sf"/>
</dbReference>
<proteinExistence type="inferred from homology"/>
<sequence length="435" mass="49637">MYGYDYRREPRRVIFMIDNKSFYASVEAVERHLNPLQALLVVMSEAENTNGGLVLAASPRAKQLFGISNVMRRRELPQDPRLLIVPPRMNLYIKYNLAINRIFQHFAAPEDIHPYSIDESLIDMNDSWKLFGNSPREVARKIQLQIRHELGLYVTVGIGDNPLLAKWSMDLDGKHAHSLIGEWHYEDIPDKLWPIKDLASLWSIGPRTEKKLHTLGIQQMYDLAHYNPYKLKQQLGVIGSQLFAFAWGIDRAIIRETYYPHNKSYGNSQVLPRDYSQRGEIEIVLREIAEQVGARLRAHHVAARVVSLHIGFAWSARTAGQRGGFGHSMKIEATNDNYFLTTTVLKLFTDRWQGEAVRNIAISCSDLVDDRVVQLNIFDANNKLLKQRQLDRTVDAIRQRYGFRSIVKLSSLMTGATAIQRTGLVGGHNGGNAYD</sequence>
<keyword evidence="4" id="KW-0235">DNA replication</keyword>
<accession>A0A0F4LVZ4</accession>
<dbReference type="GO" id="GO:0009432">
    <property type="term" value="P:SOS response"/>
    <property type="evidence" value="ECO:0007669"/>
    <property type="project" value="TreeGrafter"/>
</dbReference>
<keyword evidence="5" id="KW-0239">DNA-directed DNA polymerase</keyword>
<dbReference type="Pfam" id="PF11798">
    <property type="entry name" value="IMS_HHH"/>
    <property type="match status" value="1"/>
</dbReference>
<dbReference type="GO" id="GO:0042276">
    <property type="term" value="P:error-prone translesion synthesis"/>
    <property type="evidence" value="ECO:0007669"/>
    <property type="project" value="TreeGrafter"/>
</dbReference>
<evidence type="ECO:0000256" key="1">
    <source>
        <dbReference type="ARBA" id="ARBA00010945"/>
    </source>
</evidence>
<dbReference type="EMBL" id="JXJQ01000008">
    <property type="protein sequence ID" value="KJY61711.1"/>
    <property type="molecule type" value="Genomic_DNA"/>
</dbReference>
<dbReference type="AlphaFoldDB" id="A0A0F4LVZ4"/>
<keyword evidence="3" id="KW-0548">Nucleotidyltransferase</keyword>
<evidence type="ECO:0000256" key="5">
    <source>
        <dbReference type="ARBA" id="ARBA00022932"/>
    </source>
</evidence>
<dbReference type="GO" id="GO:0006260">
    <property type="term" value="P:DNA replication"/>
    <property type="evidence" value="ECO:0007669"/>
    <property type="project" value="UniProtKB-KW"/>
</dbReference>
<evidence type="ECO:0000256" key="2">
    <source>
        <dbReference type="ARBA" id="ARBA00022457"/>
    </source>
</evidence>
<dbReference type="Proteomes" id="UP000033558">
    <property type="component" value="Unassembled WGS sequence"/>
</dbReference>